<organism evidence="1 2">
    <name type="scientific">Streptomyces ossamyceticus</name>
    <dbReference type="NCBI Taxonomy" id="249581"/>
    <lineage>
        <taxon>Bacteria</taxon>
        <taxon>Bacillati</taxon>
        <taxon>Actinomycetota</taxon>
        <taxon>Actinomycetes</taxon>
        <taxon>Kitasatosporales</taxon>
        <taxon>Streptomycetaceae</taxon>
        <taxon>Streptomyces</taxon>
    </lineage>
</organism>
<sequence>MEIFDCIAAVARPLHDFGDEFMSDETTAAVGLRAGFPPGRGFYCRGRFGVLGEAPVPVVQAVQGFLGPDLVTPGWLAGRPVMPAGEAAACYASAVREWGRAHIPRDVDVEHFNRLAQQLIDAAGTDALPLFAGWRAQPCPADDPVGAAMQRIHVLREHRGACHLAAVRLSGLSAREAMIINLGVEQADHYGWPEPQPVAAALVPRWRRAENVTDELQAPLYATLTDRQRAEFAQLVGALTAGLRP</sequence>
<reference evidence="1 2" key="1">
    <citation type="submission" date="2024-06" db="EMBL/GenBank/DDBJ databases">
        <title>The Natural Products Discovery Center: Release of the First 8490 Sequenced Strains for Exploring Actinobacteria Biosynthetic Diversity.</title>
        <authorList>
            <person name="Kalkreuter E."/>
            <person name="Kautsar S.A."/>
            <person name="Yang D."/>
            <person name="Bader C.D."/>
            <person name="Teijaro C.N."/>
            <person name="Fluegel L."/>
            <person name="Davis C.M."/>
            <person name="Simpson J.R."/>
            <person name="Lauterbach L."/>
            <person name="Steele A.D."/>
            <person name="Gui C."/>
            <person name="Meng S."/>
            <person name="Li G."/>
            <person name="Viehrig K."/>
            <person name="Ye F."/>
            <person name="Su P."/>
            <person name="Kiefer A.F."/>
            <person name="Nichols A."/>
            <person name="Cepeda A.J."/>
            <person name="Yan W."/>
            <person name="Fan B."/>
            <person name="Jiang Y."/>
            <person name="Adhikari A."/>
            <person name="Zheng C.-J."/>
            <person name="Schuster L."/>
            <person name="Cowan T.M."/>
            <person name="Smanski M.J."/>
            <person name="Chevrette M.G."/>
            <person name="De Carvalho L.P.S."/>
            <person name="Shen B."/>
        </authorList>
    </citation>
    <scope>NUCLEOTIDE SEQUENCE [LARGE SCALE GENOMIC DNA]</scope>
    <source>
        <strain evidence="1 2">NPDC006434</strain>
    </source>
</reference>
<proteinExistence type="predicted"/>
<dbReference type="EMBL" id="JBEXPZ010000073">
    <property type="protein sequence ID" value="MET9850443.1"/>
    <property type="molecule type" value="Genomic_DNA"/>
</dbReference>
<dbReference type="Proteomes" id="UP001550210">
    <property type="component" value="Unassembled WGS sequence"/>
</dbReference>
<accession>A0ABV2V9D4</accession>
<dbReference type="RefSeq" id="WP_355403621.1">
    <property type="nucleotide sequence ID" value="NZ_JBEXPZ010000073.1"/>
</dbReference>
<protein>
    <submittedName>
        <fullName evidence="1">Uncharacterized protein</fullName>
    </submittedName>
</protein>
<keyword evidence="2" id="KW-1185">Reference proteome</keyword>
<dbReference type="InterPro" id="IPR054058">
    <property type="entry name" value="HTH_67"/>
</dbReference>
<dbReference type="NCBIfam" id="NF047719">
    <property type="entry name" value="SCO6745_fam_HTH"/>
    <property type="match status" value="1"/>
</dbReference>
<comment type="caution">
    <text evidence="1">The sequence shown here is derived from an EMBL/GenBank/DDBJ whole genome shotgun (WGS) entry which is preliminary data.</text>
</comment>
<evidence type="ECO:0000313" key="2">
    <source>
        <dbReference type="Proteomes" id="UP001550210"/>
    </source>
</evidence>
<dbReference type="Pfam" id="PF21863">
    <property type="entry name" value="HTH_67"/>
    <property type="match status" value="1"/>
</dbReference>
<gene>
    <name evidence="1" type="ORF">ABZZ21_39055</name>
</gene>
<name>A0ABV2V9D4_9ACTN</name>
<evidence type="ECO:0000313" key="1">
    <source>
        <dbReference type="EMBL" id="MET9850443.1"/>
    </source>
</evidence>